<dbReference type="eggNOG" id="ENOG5033IG3">
    <property type="taxonomic scope" value="Bacteria"/>
</dbReference>
<sequence length="137" mass="15300" precursor="true">MNQSIVKRSLFFLAVFACIQIPIAAMGQPAARSNYESINVKQFLGDRQITVSNPKDIAAKLFSSDTESEGRKSDQISVEYPTRETAVIVQTVVGLADDSVAGMRHRIELTFRRCGSDFFISCENLEAKPFWAEIMQC</sequence>
<evidence type="ECO:0008006" key="4">
    <source>
        <dbReference type="Google" id="ProtNLM"/>
    </source>
</evidence>
<name>K9VAR0_9CYAN</name>
<gene>
    <name evidence="2" type="ORF">Osc7112_0580</name>
</gene>
<feature type="chain" id="PRO_5003937456" description="Lipoprotein" evidence="1">
    <location>
        <begin position="28"/>
        <end position="137"/>
    </location>
</feature>
<evidence type="ECO:0000313" key="2">
    <source>
        <dbReference type="EMBL" id="AFZ05173.1"/>
    </source>
</evidence>
<feature type="signal peptide" evidence="1">
    <location>
        <begin position="1"/>
        <end position="27"/>
    </location>
</feature>
<keyword evidence="1" id="KW-0732">Signal</keyword>
<keyword evidence="3" id="KW-1185">Reference proteome</keyword>
<evidence type="ECO:0000313" key="3">
    <source>
        <dbReference type="Proteomes" id="UP000010478"/>
    </source>
</evidence>
<proteinExistence type="predicted"/>
<dbReference type="HOGENOM" id="CLU_1863172_0_0_3"/>
<dbReference type="RefSeq" id="WP_015174505.1">
    <property type="nucleotide sequence ID" value="NC_019729.1"/>
</dbReference>
<dbReference type="STRING" id="179408.Osc7112_0580"/>
<dbReference type="EMBL" id="CP003614">
    <property type="protein sequence ID" value="AFZ05173.1"/>
    <property type="molecule type" value="Genomic_DNA"/>
</dbReference>
<dbReference type="Proteomes" id="UP000010478">
    <property type="component" value="Chromosome"/>
</dbReference>
<organism evidence="2 3">
    <name type="scientific">Phormidium nigroviride PCC 7112</name>
    <dbReference type="NCBI Taxonomy" id="179408"/>
    <lineage>
        <taxon>Bacteria</taxon>
        <taxon>Bacillati</taxon>
        <taxon>Cyanobacteriota</taxon>
        <taxon>Cyanophyceae</taxon>
        <taxon>Oscillatoriophycideae</taxon>
        <taxon>Oscillatoriales</taxon>
        <taxon>Oscillatoriaceae</taxon>
        <taxon>Phormidium</taxon>
    </lineage>
</organism>
<protein>
    <recommendedName>
        <fullName evidence="4">Lipoprotein</fullName>
    </recommendedName>
</protein>
<evidence type="ECO:0000256" key="1">
    <source>
        <dbReference type="SAM" id="SignalP"/>
    </source>
</evidence>
<accession>K9VAR0</accession>
<dbReference type="KEGG" id="oni:Osc7112_0580"/>
<reference evidence="2 3" key="1">
    <citation type="submission" date="2012-05" db="EMBL/GenBank/DDBJ databases">
        <title>Finished chromosome of genome of Oscillatoria sp. PCC 7112.</title>
        <authorList>
            <consortium name="US DOE Joint Genome Institute"/>
            <person name="Gugger M."/>
            <person name="Coursin T."/>
            <person name="Rippka R."/>
            <person name="Tandeau De Marsac N."/>
            <person name="Huntemann M."/>
            <person name="Wei C.-L."/>
            <person name="Han J."/>
            <person name="Detter J.C."/>
            <person name="Han C."/>
            <person name="Tapia R."/>
            <person name="Davenport K."/>
            <person name="Daligault H."/>
            <person name="Erkkila T."/>
            <person name="Gu W."/>
            <person name="Munk A.C.C."/>
            <person name="Teshima H."/>
            <person name="Xu Y."/>
            <person name="Chain P."/>
            <person name="Chen A."/>
            <person name="Krypides N."/>
            <person name="Mavromatis K."/>
            <person name="Markowitz V."/>
            <person name="Szeto E."/>
            <person name="Ivanova N."/>
            <person name="Mikhailova N."/>
            <person name="Ovchinnikova G."/>
            <person name="Pagani I."/>
            <person name="Pati A."/>
            <person name="Goodwin L."/>
            <person name="Peters L."/>
            <person name="Pitluck S."/>
            <person name="Woyke T."/>
            <person name="Kerfeld C."/>
        </authorList>
    </citation>
    <scope>NUCLEOTIDE SEQUENCE [LARGE SCALE GENOMIC DNA]</scope>
    <source>
        <strain evidence="2 3">PCC 7112</strain>
    </source>
</reference>
<dbReference type="AlphaFoldDB" id="K9VAR0"/>